<evidence type="ECO:0000313" key="3">
    <source>
        <dbReference type="RefSeq" id="XP_056842967.1"/>
    </source>
</evidence>
<dbReference type="PROSITE" id="PS50878">
    <property type="entry name" value="RT_POL"/>
    <property type="match status" value="1"/>
</dbReference>
<dbReference type="PANTHER" id="PTHR33116">
    <property type="entry name" value="REVERSE TRANSCRIPTASE ZINC-BINDING DOMAIN-CONTAINING PROTEIN-RELATED-RELATED"/>
    <property type="match status" value="1"/>
</dbReference>
<dbReference type="GeneID" id="130495577"/>
<name>A0A9W3BUQ3_RAPSA</name>
<dbReference type="Proteomes" id="UP000504610">
    <property type="component" value="Chromosome 6"/>
</dbReference>
<dbReference type="KEGG" id="rsz:130495577"/>
<organism evidence="2 3">
    <name type="scientific">Raphanus sativus</name>
    <name type="common">Radish</name>
    <name type="synonym">Raphanus raphanistrum var. sativus</name>
    <dbReference type="NCBI Taxonomy" id="3726"/>
    <lineage>
        <taxon>Eukaryota</taxon>
        <taxon>Viridiplantae</taxon>
        <taxon>Streptophyta</taxon>
        <taxon>Embryophyta</taxon>
        <taxon>Tracheophyta</taxon>
        <taxon>Spermatophyta</taxon>
        <taxon>Magnoliopsida</taxon>
        <taxon>eudicotyledons</taxon>
        <taxon>Gunneridae</taxon>
        <taxon>Pentapetalae</taxon>
        <taxon>rosids</taxon>
        <taxon>malvids</taxon>
        <taxon>Brassicales</taxon>
        <taxon>Brassicaceae</taxon>
        <taxon>Brassiceae</taxon>
        <taxon>Raphanus</taxon>
    </lineage>
</organism>
<gene>
    <name evidence="3" type="primary">LOC130495577</name>
</gene>
<reference evidence="2" key="1">
    <citation type="journal article" date="2019" name="Database">
        <title>The radish genome database (RadishGD): an integrated information resource for radish genomics.</title>
        <authorList>
            <person name="Yu H.J."/>
            <person name="Baek S."/>
            <person name="Lee Y.J."/>
            <person name="Cho A."/>
            <person name="Mun J.H."/>
        </authorList>
    </citation>
    <scope>NUCLEOTIDE SEQUENCE [LARGE SCALE GENOMIC DNA]</scope>
    <source>
        <strain evidence="2">cv. WK10039</strain>
    </source>
</reference>
<dbReference type="CDD" id="cd01650">
    <property type="entry name" value="RT_nLTR_like"/>
    <property type="match status" value="1"/>
</dbReference>
<dbReference type="InterPro" id="IPR043502">
    <property type="entry name" value="DNA/RNA_pol_sf"/>
</dbReference>
<dbReference type="InterPro" id="IPR000477">
    <property type="entry name" value="RT_dom"/>
</dbReference>
<dbReference type="Pfam" id="PF13966">
    <property type="entry name" value="zf-RVT"/>
    <property type="match status" value="1"/>
</dbReference>
<evidence type="ECO:0000313" key="2">
    <source>
        <dbReference type="Proteomes" id="UP000504610"/>
    </source>
</evidence>
<sequence length="748" mass="85274">MRKNVIYEYRFCMIALCNIYYKIISKLLSLRLKKVLNYIISENQSAFIPGRSITDNVLITHEVLHYLKSSTAANQCSMAVKTDMSKAYDRIEWSFIKQVMERLGFHSKWIQWIMECISTVSYFYLINDSVYEVLKPSRGIRQGDPISPYLFILCGEVLSGLCKQAATEGTLKGVQVARGCPRVNHLLFADDTMFFCSVSTTSCQKLAEILLKYEAASGQQINKSKSAITFSRLTPPDIKEEAKKILGITKEGGEGKYLGVPEHFGRRKRDLFTNLVDRIRQRAASWATKRLSKAGKLTMLKAVLTAIPTYTMSCFELLMSMYKRIQSVLTRFWWDGPDNTRKMSWMAWKKMIKSKAEGCLGFRDIQLFNHALLAKIAWRIITVPECLLARILKGKYCHKKSFLEVELPSACSHGWRGIIQGRNLLRDNLGKAIGNGMTIKVWKDAWVSLDEHIKIFGPVKEEALDLRVSDLLTDDMKWNTARIERFLPEFKEKILRLHPSQTGAEDSFIWLPLSSGTYTTKSGYNSVSSDIKRNVSNETTNEFNWVKDVWMLDCSPKMKTFLWSALQDSLPLGENLRRRGVTSEVYCPRCKETETPLHAFLLCPVAKEVWSKIPLKEAVHIAASDSFSTALIRFRSAIRLPPLGVTTAIFPWVCWSLWKDRNLIIFEGITSHPEDIAYRSLALAREWGYAQALAPTKQQSYKPVGPIITLTPNLALSPLATIKSNAAWDSNRRRAGSAWILWDEKGLR</sequence>
<evidence type="ECO:0000259" key="1">
    <source>
        <dbReference type="PROSITE" id="PS50878"/>
    </source>
</evidence>
<accession>A0A9W3BUQ3</accession>
<dbReference type="SUPFAM" id="SSF56672">
    <property type="entry name" value="DNA/RNA polymerases"/>
    <property type="match status" value="1"/>
</dbReference>
<dbReference type="InterPro" id="IPR026960">
    <property type="entry name" value="RVT-Znf"/>
</dbReference>
<dbReference type="Pfam" id="PF00078">
    <property type="entry name" value="RVT_1"/>
    <property type="match status" value="1"/>
</dbReference>
<dbReference type="OrthoDB" id="1111974at2759"/>
<reference evidence="3" key="2">
    <citation type="submission" date="2025-08" db="UniProtKB">
        <authorList>
            <consortium name="RefSeq"/>
        </authorList>
    </citation>
    <scope>IDENTIFICATION</scope>
    <source>
        <tissue evidence="3">Leaf</tissue>
    </source>
</reference>
<protein>
    <submittedName>
        <fullName evidence="3">Uncharacterized protein LOC130495577</fullName>
    </submittedName>
</protein>
<keyword evidence="2" id="KW-1185">Reference proteome</keyword>
<feature type="domain" description="Reverse transcriptase" evidence="1">
    <location>
        <begin position="1"/>
        <end position="250"/>
    </location>
</feature>
<proteinExistence type="predicted"/>
<dbReference type="RefSeq" id="XP_056842967.1">
    <property type="nucleotide sequence ID" value="XM_056986987.1"/>
</dbReference>
<dbReference type="PANTHER" id="PTHR33116:SF86">
    <property type="entry name" value="REVERSE TRANSCRIPTASE DOMAIN-CONTAINING PROTEIN"/>
    <property type="match status" value="1"/>
</dbReference>
<dbReference type="AlphaFoldDB" id="A0A9W3BUQ3"/>